<name>A0A380TBY2_9ZZZZ</name>
<dbReference type="Pfam" id="PF08670">
    <property type="entry name" value="MEKHLA"/>
    <property type="match status" value="1"/>
</dbReference>
<reference evidence="2" key="1">
    <citation type="submission" date="2018-07" db="EMBL/GenBank/DDBJ databases">
        <authorList>
            <person name="Quirk P.G."/>
            <person name="Krulwich T.A."/>
        </authorList>
    </citation>
    <scope>NUCLEOTIDE SEQUENCE</scope>
</reference>
<dbReference type="InterPro" id="IPR013978">
    <property type="entry name" value="MEKHLA"/>
</dbReference>
<evidence type="ECO:0000313" key="2">
    <source>
        <dbReference type="EMBL" id="SUS04987.1"/>
    </source>
</evidence>
<feature type="domain" description="MEKHLA" evidence="1">
    <location>
        <begin position="27"/>
        <end position="166"/>
    </location>
</feature>
<evidence type="ECO:0000259" key="1">
    <source>
        <dbReference type="Pfam" id="PF08670"/>
    </source>
</evidence>
<accession>A0A380TBY2</accession>
<gene>
    <name evidence="2" type="ORF">DF3PB_1600005</name>
</gene>
<proteinExistence type="predicted"/>
<dbReference type="AlphaFoldDB" id="A0A380TBY2"/>
<organism evidence="2">
    <name type="scientific">metagenome</name>
    <dbReference type="NCBI Taxonomy" id="256318"/>
    <lineage>
        <taxon>unclassified sequences</taxon>
        <taxon>metagenomes</taxon>
    </lineage>
</organism>
<sequence>MTAGDTRTTGAPFLDGPSAANGFLGGHTALLAASYLRVTGQPLIDPEVSAADAGRWLFEAPFAILSHGTDADPLFTYGNRCALRVFELTWPELIALPSRLSAEPINQAERARLLARVRDQGFIDDYAGVRISRTGRRFRIRDAIVWNLKSESGDYCGQAARFEHWEPLPTTP</sequence>
<dbReference type="EMBL" id="UIDG01000069">
    <property type="protein sequence ID" value="SUS04987.1"/>
    <property type="molecule type" value="Genomic_DNA"/>
</dbReference>
<protein>
    <submittedName>
        <fullName evidence="2">MEKHLA domain-containing protein</fullName>
    </submittedName>
</protein>